<dbReference type="Gene3D" id="3.80.10.10">
    <property type="entry name" value="Ribonuclease Inhibitor"/>
    <property type="match status" value="1"/>
</dbReference>
<dbReference type="GO" id="GO:0006952">
    <property type="term" value="P:defense response"/>
    <property type="evidence" value="ECO:0007669"/>
    <property type="project" value="InterPro"/>
</dbReference>
<organism evidence="1 2">
    <name type="scientific">Mikania micrantha</name>
    <name type="common">bitter vine</name>
    <dbReference type="NCBI Taxonomy" id="192012"/>
    <lineage>
        <taxon>Eukaryota</taxon>
        <taxon>Viridiplantae</taxon>
        <taxon>Streptophyta</taxon>
        <taxon>Embryophyta</taxon>
        <taxon>Tracheophyta</taxon>
        <taxon>Spermatophyta</taxon>
        <taxon>Magnoliopsida</taxon>
        <taxon>eudicotyledons</taxon>
        <taxon>Gunneridae</taxon>
        <taxon>Pentapetalae</taxon>
        <taxon>asterids</taxon>
        <taxon>campanulids</taxon>
        <taxon>Asterales</taxon>
        <taxon>Asteraceae</taxon>
        <taxon>Asteroideae</taxon>
        <taxon>Heliantheae alliance</taxon>
        <taxon>Eupatorieae</taxon>
        <taxon>Mikania</taxon>
    </lineage>
</organism>
<dbReference type="InterPro" id="IPR044974">
    <property type="entry name" value="Disease_R_plants"/>
</dbReference>
<dbReference type="AlphaFoldDB" id="A0A5N6PM67"/>
<dbReference type="SUPFAM" id="SSF52058">
    <property type="entry name" value="L domain-like"/>
    <property type="match status" value="1"/>
</dbReference>
<evidence type="ECO:0000313" key="2">
    <source>
        <dbReference type="Proteomes" id="UP000326396"/>
    </source>
</evidence>
<evidence type="ECO:0000313" key="1">
    <source>
        <dbReference type="EMBL" id="KAD6455121.1"/>
    </source>
</evidence>
<dbReference type="EMBL" id="SZYD01000004">
    <property type="protein sequence ID" value="KAD6455121.1"/>
    <property type="molecule type" value="Genomic_DNA"/>
</dbReference>
<accession>A0A5N6PM67</accession>
<dbReference type="PANTHER" id="PTHR11017">
    <property type="entry name" value="LEUCINE-RICH REPEAT-CONTAINING PROTEIN"/>
    <property type="match status" value="1"/>
</dbReference>
<sequence length="320" mass="36115">MKLMFGHIHPAIVMKSLRKMKELRILWASGCCNNVDDVSEKWEFDEGVQYLPDTLRSLHWSFYPISCLPKTFQANNLVDIEMNGSYISQLWEGGERKLTSLNFNGCSRFEYVGVSIHQNSLAMLELIVEPHGICPLHPNSNLPKFKLQCKYGEVLPLSGGNIEKLISFGLCACANLESFSASICGLQHLTALTLEGCIPELPMDLGGLECLEELHLTDCISLRDIPDSICKMKFLKNLHLPYCIQVEKLPEELGRLECLNLLDIEGAGISRLPESIFQLKDLCIIGSTWRLESYGLTSVTERSKNIAFCYIGHYFDLNFK</sequence>
<dbReference type="OrthoDB" id="2018313at2759"/>
<name>A0A5N6PM67_9ASTR</name>
<protein>
    <submittedName>
        <fullName evidence="1">Uncharacterized protein</fullName>
    </submittedName>
</protein>
<proteinExistence type="predicted"/>
<comment type="caution">
    <text evidence="1">The sequence shown here is derived from an EMBL/GenBank/DDBJ whole genome shotgun (WGS) entry which is preliminary data.</text>
</comment>
<reference evidence="1 2" key="1">
    <citation type="submission" date="2019-05" db="EMBL/GenBank/DDBJ databases">
        <title>Mikania micrantha, genome provides insights into the molecular mechanism of rapid growth.</title>
        <authorList>
            <person name="Liu B."/>
        </authorList>
    </citation>
    <scope>NUCLEOTIDE SEQUENCE [LARGE SCALE GENOMIC DNA]</scope>
    <source>
        <strain evidence="1">NLD-2019</strain>
        <tissue evidence="1">Leaf</tissue>
    </source>
</reference>
<dbReference type="PANTHER" id="PTHR11017:SF577">
    <property type="entry name" value="DISEASE RESISTANCE PROTEIN (TIR-NBS-LRR CLASS), PUTATIVE-RELATED"/>
    <property type="match status" value="1"/>
</dbReference>
<dbReference type="Proteomes" id="UP000326396">
    <property type="component" value="Linkage Group LG12"/>
</dbReference>
<gene>
    <name evidence="1" type="ORF">E3N88_09827</name>
</gene>
<keyword evidence="2" id="KW-1185">Reference proteome</keyword>
<dbReference type="InterPro" id="IPR032675">
    <property type="entry name" value="LRR_dom_sf"/>
</dbReference>